<dbReference type="RefSeq" id="WP_381173359.1">
    <property type="nucleotide sequence ID" value="NZ_JBHSFK010000019.1"/>
</dbReference>
<comment type="caution">
    <text evidence="1">The sequence shown here is derived from an EMBL/GenBank/DDBJ whole genome shotgun (WGS) entry which is preliminary data.</text>
</comment>
<evidence type="ECO:0000313" key="1">
    <source>
        <dbReference type="EMBL" id="MFC4503244.1"/>
    </source>
</evidence>
<dbReference type="Proteomes" id="UP001595839">
    <property type="component" value="Unassembled WGS sequence"/>
</dbReference>
<evidence type="ECO:0000313" key="2">
    <source>
        <dbReference type="Proteomes" id="UP001595839"/>
    </source>
</evidence>
<reference evidence="2" key="1">
    <citation type="journal article" date="2019" name="Int. J. Syst. Evol. Microbiol.">
        <title>The Global Catalogue of Microorganisms (GCM) 10K type strain sequencing project: providing services to taxonomists for standard genome sequencing and annotation.</title>
        <authorList>
            <consortium name="The Broad Institute Genomics Platform"/>
            <consortium name="The Broad Institute Genome Sequencing Center for Infectious Disease"/>
            <person name="Wu L."/>
            <person name="Ma J."/>
        </authorList>
    </citation>
    <scope>NUCLEOTIDE SEQUENCE [LARGE SCALE GENOMIC DNA]</scope>
    <source>
        <strain evidence="2">CGMCC 4.7177</strain>
    </source>
</reference>
<dbReference type="InterPro" id="IPR046828">
    <property type="entry name" value="RepSA"/>
</dbReference>
<dbReference type="EMBL" id="JBHSFK010000019">
    <property type="protein sequence ID" value="MFC4503244.1"/>
    <property type="molecule type" value="Genomic_DNA"/>
</dbReference>
<name>A0ABV9AVF3_9ACTN</name>
<dbReference type="Pfam" id="PF20199">
    <property type="entry name" value="RepSA"/>
    <property type="match status" value="1"/>
</dbReference>
<protein>
    <submittedName>
        <fullName evidence="1">Replication initiator</fullName>
    </submittedName>
</protein>
<proteinExistence type="predicted"/>
<keyword evidence="2" id="KW-1185">Reference proteome</keyword>
<gene>
    <name evidence="1" type="ORF">ACFPIH_27650</name>
</gene>
<sequence length="451" mass="49543">MRHLPETDRDAIRLAQDPQFARWLEQITATGGCSHPVHLSGSTTTLDGTTGEILHHYDTRNEPGERLLVRCRNRRATICPACSRLHAGDTYHLVRAGLLGGRNVPATVRNRPRLFVTLTAPSFGPVHRAGERCRPRRDGGTCEHGRPLGCATAHAPDALVVGQPLCPDCYDYTAHVLWHAHASKLWDRFVIDVRRRLASSAGLVQSRFAQHARLSFARVAEYQKRAAVHVHAVVRLDGPNGSDDEPPAWATTNLLSHAVRDSARRVHVRTPHSPAVGELVLRWGDQIDARTLHTDGDGPDDDAVAAYVAKYVTKGASETGAGLDHLLTTWADIAVAPVSTHVRTLMRVCWRLGGLPEYEPLRLRAWTHTLGYRGHILTKSRAYSTTYAALRAERAHHMGHDDTPDAITERYWRYVGSGHTPGAALIAAGVADDLAESRRLGAEAQREEGSG</sequence>
<organism evidence="1 2">
    <name type="scientific">Streptomyces vulcanius</name>
    <dbReference type="NCBI Taxonomy" id="1441876"/>
    <lineage>
        <taxon>Bacteria</taxon>
        <taxon>Bacillati</taxon>
        <taxon>Actinomycetota</taxon>
        <taxon>Actinomycetes</taxon>
        <taxon>Kitasatosporales</taxon>
        <taxon>Streptomycetaceae</taxon>
        <taxon>Streptomyces</taxon>
    </lineage>
</organism>
<accession>A0ABV9AVF3</accession>